<dbReference type="EMBL" id="EU514936">
    <property type="protein sequence ID" value="ACD35745.1"/>
    <property type="molecule type" value="Genomic_DNA"/>
</dbReference>
<evidence type="ECO:0000313" key="1">
    <source>
        <dbReference type="EMBL" id="AAR31547.1"/>
    </source>
</evidence>
<evidence type="ECO:0000313" key="2">
    <source>
        <dbReference type="EMBL" id="ACD35745.1"/>
    </source>
</evidence>
<dbReference type="GO" id="GO:0008009">
    <property type="term" value="F:chemokine activity"/>
    <property type="evidence" value="ECO:0007669"/>
    <property type="project" value="InterPro"/>
</dbReference>
<dbReference type="EMBL" id="MN929900">
    <property type="protein sequence ID" value="QOX59126.1"/>
    <property type="molecule type" value="Genomic_DNA"/>
</dbReference>
<dbReference type="EMBL" id="AY446880">
    <property type="protein sequence ID" value="AAR31547.1"/>
    <property type="molecule type" value="Genomic_DNA"/>
</dbReference>
<organism evidence="1">
    <name type="scientific">Human cytomegalovirus</name>
    <name type="common">HHV-5</name>
    <name type="synonym">Human herpesvirus 5</name>
    <dbReference type="NCBI Taxonomy" id="10359"/>
    <lineage>
        <taxon>Viruses</taxon>
        <taxon>Duplodnaviria</taxon>
        <taxon>Heunggongvirae</taxon>
        <taxon>Peploviricota</taxon>
        <taxon>Herviviricetes</taxon>
        <taxon>Herpesvirales</taxon>
        <taxon>Orthoherpesviridae</taxon>
        <taxon>Betaherpesvirinae</taxon>
        <taxon>Cytomegalovirus</taxon>
        <taxon>Cytomegalovirus humanbeta5</taxon>
    </lineage>
</organism>
<name>Q6SWE9_HCMV</name>
<reference evidence="4" key="4">
    <citation type="submission" date="2020-01" db="EMBL/GenBank/DDBJ databases">
        <title>The frequency of Cytomegalovirus non-ELR UL146 genotypes in neonates with congenital CMV disease is comparable to strains in the background population.</title>
        <authorList>
            <person name="Rosenkilde M.M."/>
            <person name="Benfield T.L."/>
            <person name="Nielsen L."/>
            <person name="Sundelin T."/>
            <person name="Luttichau H.R."/>
        </authorList>
    </citation>
    <scope>NUCLEOTIDE SEQUENCE</scope>
    <source>
        <strain evidence="4">DEN265</strain>
        <strain evidence="5">DEN266</strain>
    </source>
</reference>
<dbReference type="Proteomes" id="UP000120041">
    <property type="component" value="Segment"/>
</dbReference>
<dbReference type="SUPFAM" id="SSF54117">
    <property type="entry name" value="Interleukin 8-like chemokines"/>
    <property type="match status" value="1"/>
</dbReference>
<evidence type="ECO:0000313" key="6">
    <source>
        <dbReference type="EMBL" id="QRG45561.1"/>
    </source>
</evidence>
<evidence type="ECO:0000313" key="3">
    <source>
        <dbReference type="EMBL" id="AKI15029.1"/>
    </source>
</evidence>
<dbReference type="GO" id="GO:0006955">
    <property type="term" value="P:immune response"/>
    <property type="evidence" value="ECO:0007669"/>
    <property type="project" value="InterPro"/>
</dbReference>
<evidence type="ECO:0000313" key="4">
    <source>
        <dbReference type="EMBL" id="QOX59126.1"/>
    </source>
</evidence>
<protein>
    <submittedName>
        <fullName evidence="1 2">UL146</fullName>
    </submittedName>
    <submittedName>
        <fullName evidence="3 4">VCXCL1</fullName>
    </submittedName>
</protein>
<dbReference type="InterPro" id="IPR036048">
    <property type="entry name" value="Interleukin_8-like_sf"/>
</dbReference>
<proteinExistence type="predicted"/>
<gene>
    <name evidence="3" type="primary">UL146</name>
</gene>
<evidence type="ECO:0000313" key="5">
    <source>
        <dbReference type="EMBL" id="QOX59127.1"/>
    </source>
</evidence>
<sequence length="117" mass="13169">MRFIFGLLISLMVAHTCNAGLGSEGNGRCTCVGYHRFDKQLPRGTIWLGHRPPGPHCPRGDVLMKLGEQPTVCLSDHHPLSKWMYRHHGSDTEIWFQIEFKGPQNTKVVSKSFTPPS</sequence>
<evidence type="ECO:0000313" key="7">
    <source>
        <dbReference type="Proteomes" id="UP000120041"/>
    </source>
</evidence>
<dbReference type="GO" id="GO:0005576">
    <property type="term" value="C:extracellular region"/>
    <property type="evidence" value="ECO:0007669"/>
    <property type="project" value="InterPro"/>
</dbReference>
<reference evidence="6" key="5">
    <citation type="submission" date="2021-02" db="EMBL/GenBank/DDBJ databases">
        <title>Long Range PCR-based deep sequencing for haplotype determination in mixed HCMV infections.</title>
        <authorList>
            <person name="Brait N."/>
            <person name="Kulekci B."/>
            <person name="Goerzer I."/>
        </authorList>
    </citation>
    <scope>NUCLEOTIDE SEQUENCE</scope>
    <source>
        <strain evidence="6">BAL5</strain>
    </source>
</reference>
<dbReference type="EMBL" id="MW560368">
    <property type="protein sequence ID" value="QRG45561.1"/>
    <property type="molecule type" value="Genomic_DNA"/>
</dbReference>
<dbReference type="EMBL" id="KP745677">
    <property type="protein sequence ID" value="AKI15029.1"/>
    <property type="molecule type" value="Genomic_DNA"/>
</dbReference>
<reference evidence="2" key="2">
    <citation type="journal article" date="2008" name="Virology">
        <title>Polymorphisms within human cytomegalovirus chemokine (UL146/UL147) and cytokine receptor genes (UL144) are not predictive of sequelae in congenitally infected children.</title>
        <authorList>
            <person name="Heo J."/>
            <person name="Petheram S."/>
            <person name="Demmler G."/>
            <person name="Murph J.R."/>
            <person name="Adler S.P."/>
            <person name="Bale J."/>
            <person name="Sparer T.E."/>
        </authorList>
    </citation>
    <scope>NUCLEOTIDE SEQUENCE</scope>
    <source>
        <strain evidence="2">TX15</strain>
    </source>
</reference>
<dbReference type="EMBL" id="MN929901">
    <property type="protein sequence ID" value="QOX59127.1"/>
    <property type="molecule type" value="Genomic_DNA"/>
</dbReference>
<reference evidence="3 7" key="3">
    <citation type="journal article" date="2015" name="J. Virol.">
        <title>High-throughput analysis of human cytomegalovirus genome diversity highlights the widespread occurrence of gene-disrupting mutations and pervasive recombination.</title>
        <authorList>
            <person name="Sijmons S."/>
            <person name="Thys K."/>
            <person name="Mbong Ngwese M."/>
            <person name="Van Damme E."/>
            <person name="Dvorak J."/>
            <person name="Van Loock M."/>
            <person name="Li G."/>
            <person name="Tachezy R."/>
            <person name="Busson L."/>
            <person name="Aerssens J."/>
            <person name="Van Ranst M."/>
            <person name="Maes P."/>
        </authorList>
    </citation>
    <scope>NUCLEOTIDE SEQUENCE [LARGE SCALE GENOMIC DNA]</scope>
    <source>
        <strain evidence="3">BE/1/2010</strain>
    </source>
</reference>
<reference evidence="1" key="1">
    <citation type="journal article" date="2004" name="J. Gen. Virol.">
        <title>Genetic content of wild-type human cytomegalovirus.</title>
        <authorList>
            <person name="Dolan A."/>
            <person name="Cunningham C."/>
            <person name="Hector R.D."/>
            <person name="Hassan-Walker A.F."/>
            <person name="Lee L."/>
            <person name="Addison C."/>
            <person name="Dargan D.J."/>
            <person name="McGeoch D.J."/>
            <person name="Gatherer D."/>
            <person name="Emery V.C."/>
            <person name="Griffiths P.D."/>
            <person name="Sinzger C."/>
            <person name="McSharry B.P."/>
            <person name="Wilkinson G.W."/>
            <person name="Davison A.J."/>
        </authorList>
    </citation>
    <scope>NUCLEOTIDE SEQUENCE</scope>
    <source>
        <strain evidence="1">ML1</strain>
    </source>
</reference>
<organismHost>
    <name type="scientific">Homo sapiens</name>
    <name type="common">Human</name>
    <dbReference type="NCBI Taxonomy" id="9606"/>
</organismHost>
<accession>Q6SWE9</accession>